<evidence type="ECO:0000256" key="2">
    <source>
        <dbReference type="SAM" id="MobiDB-lite"/>
    </source>
</evidence>
<dbReference type="EMBL" id="JAAGWB010000007">
    <property type="protein sequence ID" value="NEN49841.1"/>
    <property type="molecule type" value="Genomic_DNA"/>
</dbReference>
<dbReference type="PANTHER" id="PTHR46553">
    <property type="entry name" value="ADENINE NUCLEOTIDE ALPHA HYDROLASES-LIKE SUPERFAMILY PROTEIN"/>
    <property type="match status" value="1"/>
</dbReference>
<dbReference type="InterPro" id="IPR014729">
    <property type="entry name" value="Rossmann-like_a/b/a_fold"/>
</dbReference>
<feature type="compositionally biased region" description="Basic and acidic residues" evidence="2">
    <location>
        <begin position="1"/>
        <end position="12"/>
    </location>
</feature>
<feature type="domain" description="UspA" evidence="3">
    <location>
        <begin position="43"/>
        <end position="180"/>
    </location>
</feature>
<keyword evidence="6" id="KW-1185">Reference proteome</keyword>
<dbReference type="AlphaFoldDB" id="A0A6P0ESY0"/>
<sequence>MSDQAGNDRFDAAPEAEQDEAATALAGTDHTDVNTRAVVDGGIVVGHDDSDHARDALVWAAALAERASWPLHVVRAWRIATAPQPASWEPGFVPPIADYEAAVQADLEADVVAVLGAERAAGVTCHVVHTAPAQALIEAAEGADLLVVGARGRGGFAGLLLGSVSDQVTRHAPCAVTVVRDGGED</sequence>
<dbReference type="Pfam" id="PF00582">
    <property type="entry name" value="Usp"/>
    <property type="match status" value="1"/>
</dbReference>
<comment type="similarity">
    <text evidence="1">Belongs to the universal stress protein A family.</text>
</comment>
<dbReference type="InterPro" id="IPR006016">
    <property type="entry name" value="UspA"/>
</dbReference>
<reference evidence="4 6" key="1">
    <citation type="submission" date="2020-01" db="EMBL/GenBank/DDBJ databases">
        <title>the WGS Modestobacter muralis CPCC 204518.</title>
        <authorList>
            <person name="Jiang Z."/>
        </authorList>
    </citation>
    <scope>NUCLEOTIDE SEQUENCE [LARGE SCALE GENOMIC DNA]</scope>
    <source>
        <strain evidence="4 6">DSM 100205</strain>
    </source>
</reference>
<name>A0A6P0ESY0_9ACTN</name>
<proteinExistence type="inferred from homology"/>
<evidence type="ECO:0000259" key="3">
    <source>
        <dbReference type="Pfam" id="PF00582"/>
    </source>
</evidence>
<dbReference type="CDD" id="cd00293">
    <property type="entry name" value="USP-like"/>
    <property type="match status" value="1"/>
</dbReference>
<comment type="caution">
    <text evidence="4">The sequence shown here is derived from an EMBL/GenBank/DDBJ whole genome shotgun (WGS) entry which is preliminary data.</text>
</comment>
<organism evidence="4 6">
    <name type="scientific">Modestobacter muralis</name>
    <dbReference type="NCBI Taxonomy" id="1608614"/>
    <lineage>
        <taxon>Bacteria</taxon>
        <taxon>Bacillati</taxon>
        <taxon>Actinomycetota</taxon>
        <taxon>Actinomycetes</taxon>
        <taxon>Geodermatophilales</taxon>
        <taxon>Geodermatophilaceae</taxon>
        <taxon>Modestobacter</taxon>
    </lineage>
</organism>
<dbReference type="RefSeq" id="WP_163609529.1">
    <property type="nucleotide sequence ID" value="NZ_JAAGWB010000007.1"/>
</dbReference>
<dbReference type="EMBL" id="JAAGWH010000007">
    <property type="protein sequence ID" value="NEK93074.1"/>
    <property type="molecule type" value="Genomic_DNA"/>
</dbReference>
<evidence type="ECO:0000313" key="6">
    <source>
        <dbReference type="Proteomes" id="UP000468828"/>
    </source>
</evidence>
<dbReference type="PANTHER" id="PTHR46553:SF3">
    <property type="entry name" value="ADENINE NUCLEOTIDE ALPHA HYDROLASES-LIKE SUPERFAMILY PROTEIN"/>
    <property type="match status" value="1"/>
</dbReference>
<reference evidence="5 7" key="2">
    <citation type="submission" date="2020-02" db="EMBL/GenBank/DDBJ databases">
        <title>The WGS of Modestobacter muralis DSM 100205.</title>
        <authorList>
            <person name="Jiang Z."/>
        </authorList>
    </citation>
    <scope>NUCLEOTIDE SEQUENCE [LARGE SCALE GENOMIC DNA]</scope>
    <source>
        <strain evidence="5 7">DSM 100205</strain>
    </source>
</reference>
<evidence type="ECO:0000256" key="1">
    <source>
        <dbReference type="ARBA" id="ARBA00008791"/>
    </source>
</evidence>
<gene>
    <name evidence="5" type="ORF">G3R41_02635</name>
    <name evidence="4" type="ORF">GCU67_02635</name>
</gene>
<dbReference type="SUPFAM" id="SSF52402">
    <property type="entry name" value="Adenine nucleotide alpha hydrolases-like"/>
    <property type="match status" value="1"/>
</dbReference>
<feature type="region of interest" description="Disordered" evidence="2">
    <location>
        <begin position="1"/>
        <end position="28"/>
    </location>
</feature>
<dbReference type="InterPro" id="IPR006015">
    <property type="entry name" value="Universal_stress_UspA"/>
</dbReference>
<dbReference type="Proteomes" id="UP000468828">
    <property type="component" value="Unassembled WGS sequence"/>
</dbReference>
<dbReference type="Gene3D" id="3.40.50.620">
    <property type="entry name" value="HUPs"/>
    <property type="match status" value="1"/>
</dbReference>
<protein>
    <submittedName>
        <fullName evidence="4">Universal stress protein</fullName>
    </submittedName>
</protein>
<dbReference type="PRINTS" id="PR01438">
    <property type="entry name" value="UNVRSLSTRESS"/>
</dbReference>
<accession>A0A6P0ESY0</accession>
<evidence type="ECO:0000313" key="4">
    <source>
        <dbReference type="EMBL" id="NEK93074.1"/>
    </source>
</evidence>
<dbReference type="Proteomes" id="UP000471152">
    <property type="component" value="Unassembled WGS sequence"/>
</dbReference>
<evidence type="ECO:0000313" key="7">
    <source>
        <dbReference type="Proteomes" id="UP000471152"/>
    </source>
</evidence>
<evidence type="ECO:0000313" key="5">
    <source>
        <dbReference type="EMBL" id="NEN49841.1"/>
    </source>
</evidence>